<keyword evidence="5" id="KW-1185">Reference proteome</keyword>
<organism evidence="4 5">
    <name type="scientific">Rhododendron simsii</name>
    <name type="common">Sims's rhododendron</name>
    <dbReference type="NCBI Taxonomy" id="118357"/>
    <lineage>
        <taxon>Eukaryota</taxon>
        <taxon>Viridiplantae</taxon>
        <taxon>Streptophyta</taxon>
        <taxon>Embryophyta</taxon>
        <taxon>Tracheophyta</taxon>
        <taxon>Spermatophyta</taxon>
        <taxon>Magnoliopsida</taxon>
        <taxon>eudicotyledons</taxon>
        <taxon>Gunneridae</taxon>
        <taxon>Pentapetalae</taxon>
        <taxon>asterids</taxon>
        <taxon>Ericales</taxon>
        <taxon>Ericaceae</taxon>
        <taxon>Ericoideae</taxon>
        <taxon>Rhodoreae</taxon>
        <taxon>Rhododendron</taxon>
    </lineage>
</organism>
<evidence type="ECO:0000313" key="4">
    <source>
        <dbReference type="EMBL" id="KAF7121223.1"/>
    </source>
</evidence>
<proteinExistence type="inferred from homology"/>
<comment type="caution">
    <text evidence="4">The sequence shown here is derived from an EMBL/GenBank/DDBJ whole genome shotgun (WGS) entry which is preliminary data.</text>
</comment>
<sequence>MDYSAIHARVRETFLPCTDLPLTAFAELITRLIVKAVAAPDSAVELPLTAENVEGVLDEIRRSLIADGGNVVLHEIDGNVVRLKLQGPCGSCSSFVTTVKRWQCCEVEATRTVWLLFKFCNDCENMAMLRGRSYKDHVAPVSLRSFCLFCIWAYAPIHGSFTKLSSNLTPLCMYKSETCAEGRVRIPVVARAHEFLEQGKTIWDTLVRFRADSVRYTTFTFICFLTEAAAQAGFCSLQYHLLLFLLIISGFMPRITQKYGMPLDLDEYSDTNLRNMEDLSSSNRAGVSYSATRPAKHPTIKFIDSSA</sequence>
<evidence type="ECO:0000313" key="5">
    <source>
        <dbReference type="Proteomes" id="UP000626092"/>
    </source>
</evidence>
<accession>A0A834L593</accession>
<dbReference type="GO" id="GO:0005506">
    <property type="term" value="F:iron ion binding"/>
    <property type="evidence" value="ECO:0007669"/>
    <property type="project" value="InterPro"/>
</dbReference>
<dbReference type="AlphaFoldDB" id="A0A834L593"/>
<gene>
    <name evidence="4" type="ORF">RHSIM_Rhsim13G0040200</name>
</gene>
<dbReference type="EMBL" id="WJXA01000013">
    <property type="protein sequence ID" value="KAF7121223.1"/>
    <property type="molecule type" value="Genomic_DNA"/>
</dbReference>
<comment type="similarity">
    <text evidence="1">Belongs to the NifU family.</text>
</comment>
<dbReference type="Gene3D" id="3.30.300.130">
    <property type="entry name" value="Fe-S cluster assembly (FSCA)"/>
    <property type="match status" value="1"/>
</dbReference>
<dbReference type="GO" id="GO:0051536">
    <property type="term" value="F:iron-sulfur cluster binding"/>
    <property type="evidence" value="ECO:0007669"/>
    <property type="project" value="InterPro"/>
</dbReference>
<dbReference type="GO" id="GO:0016226">
    <property type="term" value="P:iron-sulfur cluster assembly"/>
    <property type="evidence" value="ECO:0007669"/>
    <property type="project" value="InterPro"/>
</dbReference>
<dbReference type="PANTHER" id="PTHR11178:SF39">
    <property type="entry name" value="NIFU-LIKE PROTEIN 2, CHLOROPLASTIC"/>
    <property type="match status" value="1"/>
</dbReference>
<feature type="domain" description="NIF system FeS cluster assembly NifU C-terminal" evidence="3">
    <location>
        <begin position="53"/>
        <end position="101"/>
    </location>
</feature>
<dbReference type="SUPFAM" id="SSF117916">
    <property type="entry name" value="Fe-S cluster assembly (FSCA) domain-like"/>
    <property type="match status" value="1"/>
</dbReference>
<dbReference type="OrthoDB" id="565552at2759"/>
<dbReference type="InterPro" id="IPR034904">
    <property type="entry name" value="FSCA_dom_sf"/>
</dbReference>
<dbReference type="GO" id="GO:0009570">
    <property type="term" value="C:chloroplast stroma"/>
    <property type="evidence" value="ECO:0007669"/>
    <property type="project" value="TreeGrafter"/>
</dbReference>
<evidence type="ECO:0000256" key="1">
    <source>
        <dbReference type="ARBA" id="ARBA00006420"/>
    </source>
</evidence>
<protein>
    <recommendedName>
        <fullName evidence="3">NIF system FeS cluster assembly NifU C-terminal domain-containing protein</fullName>
    </recommendedName>
</protein>
<keyword evidence="2" id="KW-0472">Membrane</keyword>
<feature type="transmembrane region" description="Helical" evidence="2">
    <location>
        <begin position="237"/>
        <end position="255"/>
    </location>
</feature>
<evidence type="ECO:0000259" key="3">
    <source>
        <dbReference type="Pfam" id="PF01106"/>
    </source>
</evidence>
<name>A0A834L593_RHOSS</name>
<dbReference type="InterPro" id="IPR001075">
    <property type="entry name" value="NIF_FeS_clus_asmbl_NifU_C"/>
</dbReference>
<keyword evidence="2" id="KW-0812">Transmembrane</keyword>
<evidence type="ECO:0000256" key="2">
    <source>
        <dbReference type="SAM" id="Phobius"/>
    </source>
</evidence>
<reference evidence="4" key="1">
    <citation type="submission" date="2019-11" db="EMBL/GenBank/DDBJ databases">
        <authorList>
            <person name="Liu Y."/>
            <person name="Hou J."/>
            <person name="Li T.-Q."/>
            <person name="Guan C.-H."/>
            <person name="Wu X."/>
            <person name="Wu H.-Z."/>
            <person name="Ling F."/>
            <person name="Zhang R."/>
            <person name="Shi X.-G."/>
            <person name="Ren J.-P."/>
            <person name="Chen E.-F."/>
            <person name="Sun J.-M."/>
        </authorList>
    </citation>
    <scope>NUCLEOTIDE SEQUENCE</scope>
    <source>
        <strain evidence="4">Adult_tree_wgs_1</strain>
        <tissue evidence="4">Leaves</tissue>
    </source>
</reference>
<dbReference type="GO" id="GO:0005739">
    <property type="term" value="C:mitochondrion"/>
    <property type="evidence" value="ECO:0007669"/>
    <property type="project" value="TreeGrafter"/>
</dbReference>
<dbReference type="Proteomes" id="UP000626092">
    <property type="component" value="Unassembled WGS sequence"/>
</dbReference>
<dbReference type="Pfam" id="PF01106">
    <property type="entry name" value="NifU"/>
    <property type="match status" value="1"/>
</dbReference>
<dbReference type="PANTHER" id="PTHR11178">
    <property type="entry name" value="IRON-SULFUR CLUSTER SCAFFOLD PROTEIN NFU-RELATED"/>
    <property type="match status" value="1"/>
</dbReference>
<keyword evidence="2" id="KW-1133">Transmembrane helix</keyword>
<dbReference type="GO" id="GO:0005198">
    <property type="term" value="F:structural molecule activity"/>
    <property type="evidence" value="ECO:0007669"/>
    <property type="project" value="UniProtKB-ARBA"/>
</dbReference>